<dbReference type="EMBL" id="GBXM01078919">
    <property type="protein sequence ID" value="JAH29658.1"/>
    <property type="molecule type" value="Transcribed_RNA"/>
</dbReference>
<dbReference type="AlphaFoldDB" id="A0A0E9RMR6"/>
<organism evidence="1">
    <name type="scientific">Anguilla anguilla</name>
    <name type="common">European freshwater eel</name>
    <name type="synonym">Muraena anguilla</name>
    <dbReference type="NCBI Taxonomy" id="7936"/>
    <lineage>
        <taxon>Eukaryota</taxon>
        <taxon>Metazoa</taxon>
        <taxon>Chordata</taxon>
        <taxon>Craniata</taxon>
        <taxon>Vertebrata</taxon>
        <taxon>Euteleostomi</taxon>
        <taxon>Actinopterygii</taxon>
        <taxon>Neopterygii</taxon>
        <taxon>Teleostei</taxon>
        <taxon>Anguilliformes</taxon>
        <taxon>Anguillidae</taxon>
        <taxon>Anguilla</taxon>
    </lineage>
</organism>
<evidence type="ECO:0000313" key="1">
    <source>
        <dbReference type="EMBL" id="JAH29658.1"/>
    </source>
</evidence>
<sequence length="37" mass="4485">MEYHWIKRLPPHLIAQWLDIMHASETTSQIYKSLLPH</sequence>
<accession>A0A0E9RMR6</accession>
<reference evidence="1" key="1">
    <citation type="submission" date="2014-11" db="EMBL/GenBank/DDBJ databases">
        <authorList>
            <person name="Amaro Gonzalez C."/>
        </authorList>
    </citation>
    <scope>NUCLEOTIDE SEQUENCE</scope>
</reference>
<proteinExistence type="predicted"/>
<protein>
    <submittedName>
        <fullName evidence="1">Uncharacterized protein</fullName>
    </submittedName>
</protein>
<reference evidence="1" key="2">
    <citation type="journal article" date="2015" name="Fish Shellfish Immunol.">
        <title>Early steps in the European eel (Anguilla anguilla)-Vibrio vulnificus interaction in the gills: Role of the RtxA13 toxin.</title>
        <authorList>
            <person name="Callol A."/>
            <person name="Pajuelo D."/>
            <person name="Ebbesson L."/>
            <person name="Teles M."/>
            <person name="MacKenzie S."/>
            <person name="Amaro C."/>
        </authorList>
    </citation>
    <scope>NUCLEOTIDE SEQUENCE</scope>
</reference>
<name>A0A0E9RMR6_ANGAN</name>